<evidence type="ECO:0000313" key="1">
    <source>
        <dbReference type="EMBL" id="KAK0429102.1"/>
    </source>
</evidence>
<sequence>MKSLFKIAAGKIAKNKKLVETLPKPIFNRIQKYEHLNAFKRHFAKFPEIPDECFVFKPDFFVNAERTLRNAEKILDPLVMFQYYLAAGYVSRLEELWKQYSATQKEQIMDRNPFGKYFADLFDYGQTVPVSNARYYEKARNFKYLSLSHYFFSVCPVPAQIVLLLSELNITLESVSQSRWQSNCAHLYRLLQLKNFSIDFNQMSEQGKELLREDIKRNQKNFSRLPRSCRIEEVDAFMCGSL</sequence>
<gene>
    <name evidence="1" type="ORF">QR680_011192</name>
</gene>
<comment type="caution">
    <text evidence="1">The sequence shown here is derived from an EMBL/GenBank/DDBJ whole genome shotgun (WGS) entry which is preliminary data.</text>
</comment>
<evidence type="ECO:0000313" key="2">
    <source>
        <dbReference type="Proteomes" id="UP001175271"/>
    </source>
</evidence>
<dbReference type="EMBL" id="JAUCMV010000001">
    <property type="protein sequence ID" value="KAK0429102.1"/>
    <property type="molecule type" value="Genomic_DNA"/>
</dbReference>
<name>A0AA39IT66_9BILA</name>
<organism evidence="1 2">
    <name type="scientific">Steinernema hermaphroditum</name>
    <dbReference type="NCBI Taxonomy" id="289476"/>
    <lineage>
        <taxon>Eukaryota</taxon>
        <taxon>Metazoa</taxon>
        <taxon>Ecdysozoa</taxon>
        <taxon>Nematoda</taxon>
        <taxon>Chromadorea</taxon>
        <taxon>Rhabditida</taxon>
        <taxon>Tylenchina</taxon>
        <taxon>Panagrolaimomorpha</taxon>
        <taxon>Strongyloidoidea</taxon>
        <taxon>Steinernematidae</taxon>
        <taxon>Steinernema</taxon>
    </lineage>
</organism>
<dbReference type="AlphaFoldDB" id="A0AA39IT66"/>
<accession>A0AA39IT66</accession>
<keyword evidence="2" id="KW-1185">Reference proteome</keyword>
<dbReference type="Proteomes" id="UP001175271">
    <property type="component" value="Unassembled WGS sequence"/>
</dbReference>
<protein>
    <submittedName>
        <fullName evidence="1">Uncharacterized protein</fullName>
    </submittedName>
</protein>
<reference evidence="1" key="1">
    <citation type="submission" date="2023-06" db="EMBL/GenBank/DDBJ databases">
        <title>Genomic analysis of the entomopathogenic nematode Steinernema hermaphroditum.</title>
        <authorList>
            <person name="Schwarz E.M."/>
            <person name="Heppert J.K."/>
            <person name="Baniya A."/>
            <person name="Schwartz H.T."/>
            <person name="Tan C.-H."/>
            <person name="Antoshechkin I."/>
            <person name="Sternberg P.W."/>
            <person name="Goodrich-Blair H."/>
            <person name="Dillman A.R."/>
        </authorList>
    </citation>
    <scope>NUCLEOTIDE SEQUENCE</scope>
    <source>
        <strain evidence="1">PS9179</strain>
        <tissue evidence="1">Whole animal</tissue>
    </source>
</reference>
<proteinExistence type="predicted"/>